<reference evidence="2" key="1">
    <citation type="journal article" date="2019" name="Int. J. Syst. Evol. Microbiol.">
        <title>The Global Catalogue of Microorganisms (GCM) 10K type strain sequencing project: providing services to taxonomists for standard genome sequencing and annotation.</title>
        <authorList>
            <consortium name="The Broad Institute Genomics Platform"/>
            <consortium name="The Broad Institute Genome Sequencing Center for Infectious Disease"/>
            <person name="Wu L."/>
            <person name="Ma J."/>
        </authorList>
    </citation>
    <scope>NUCLEOTIDE SEQUENCE [LARGE SCALE GENOMIC DNA]</scope>
    <source>
        <strain evidence="2">JCM 17979</strain>
    </source>
</reference>
<dbReference type="Gene3D" id="3.40.960.10">
    <property type="entry name" value="VSR Endonuclease"/>
    <property type="match status" value="1"/>
</dbReference>
<comment type="caution">
    <text evidence="1">The sequence shown here is derived from an EMBL/GenBank/DDBJ whole genome shotgun (WGS) entry which is preliminary data.</text>
</comment>
<accession>A0ABP9CM41</accession>
<sequence length="310" mass="33933">MTWSREHGSCVEPRVKLLDIFRTQDGLVRHDQALEIGMSPATIGRRVGAGEWLEVHPRVYREASHVPSSRSTLRAAALWAGDGATLIGEAGASWWNITDRVPETVALAVGPHGGHSPPRGVRTVRRAVEARVKVDGVWVEQRSATALEAATSLGLVEGARLLDRALQQQRVGLAGIRATLEHMGQRHGVVLARRLVELAEGGARSEAERDALRSLTRAGLRGWTPNLAVDLPGFGRVVIDIAFPAHRIAIEVDGWAFHRDVDRFRRDGLRQNEVVIGGWRVIRVTWYDLQETPGYLADAVRRAIAAGLAA</sequence>
<keyword evidence="2" id="KW-1185">Reference proteome</keyword>
<organism evidence="1 2">
    <name type="scientific">Actinomycetospora chlora</name>
    <dbReference type="NCBI Taxonomy" id="663608"/>
    <lineage>
        <taxon>Bacteria</taxon>
        <taxon>Bacillati</taxon>
        <taxon>Actinomycetota</taxon>
        <taxon>Actinomycetes</taxon>
        <taxon>Pseudonocardiales</taxon>
        <taxon>Pseudonocardiaceae</taxon>
        <taxon>Actinomycetospora</taxon>
    </lineage>
</organism>
<gene>
    <name evidence="1" type="ORF">GCM10023200_59470</name>
</gene>
<name>A0ABP9CM41_9PSEU</name>
<dbReference type="Proteomes" id="UP001500928">
    <property type="component" value="Unassembled WGS sequence"/>
</dbReference>
<evidence type="ECO:0000313" key="2">
    <source>
        <dbReference type="Proteomes" id="UP001500928"/>
    </source>
</evidence>
<protein>
    <submittedName>
        <fullName evidence="1">Type IV toxin-antitoxin system AbiEi family antitoxin domain-containing protein</fullName>
    </submittedName>
</protein>
<dbReference type="InterPro" id="IPR011335">
    <property type="entry name" value="Restrct_endonuc-II-like"/>
</dbReference>
<dbReference type="SUPFAM" id="SSF52980">
    <property type="entry name" value="Restriction endonuclease-like"/>
    <property type="match status" value="1"/>
</dbReference>
<proteinExistence type="predicted"/>
<evidence type="ECO:0000313" key="1">
    <source>
        <dbReference type="EMBL" id="GAA4813829.1"/>
    </source>
</evidence>
<dbReference type="EMBL" id="BAABHO010000091">
    <property type="protein sequence ID" value="GAA4813829.1"/>
    <property type="molecule type" value="Genomic_DNA"/>
</dbReference>